<keyword evidence="1" id="KW-1133">Transmembrane helix</keyword>
<accession>A0ABP1ET30</accession>
<reference evidence="2 3" key="1">
    <citation type="submission" date="2024-05" db="EMBL/GenBank/DDBJ databases">
        <authorList>
            <person name="Duchaud E."/>
        </authorList>
    </citation>
    <scope>NUCLEOTIDE SEQUENCE [LARGE SCALE GENOMIC DNA]</scope>
    <source>
        <strain evidence="2">Ena-SAMPLE-TAB-13-05-2024-13:56:06:370-140302</strain>
    </source>
</reference>
<organism evidence="2 3">
    <name type="scientific">Tenacibaculum platacis</name>
    <dbReference type="NCBI Taxonomy" id="3137852"/>
    <lineage>
        <taxon>Bacteria</taxon>
        <taxon>Pseudomonadati</taxon>
        <taxon>Bacteroidota</taxon>
        <taxon>Flavobacteriia</taxon>
        <taxon>Flavobacteriales</taxon>
        <taxon>Flavobacteriaceae</taxon>
        <taxon>Tenacibaculum</taxon>
    </lineage>
</organism>
<keyword evidence="1" id="KW-0812">Transmembrane</keyword>
<evidence type="ECO:0000313" key="2">
    <source>
        <dbReference type="EMBL" id="CAL2092188.1"/>
    </source>
</evidence>
<keyword evidence="3" id="KW-1185">Reference proteome</keyword>
<evidence type="ECO:0008006" key="4">
    <source>
        <dbReference type="Google" id="ProtNLM"/>
    </source>
</evidence>
<keyword evidence="1" id="KW-0472">Membrane</keyword>
<gene>
    <name evidence="2" type="ORF">T190607A01A_40367</name>
</gene>
<evidence type="ECO:0000313" key="3">
    <source>
        <dbReference type="Proteomes" id="UP001497416"/>
    </source>
</evidence>
<feature type="transmembrane region" description="Helical" evidence="1">
    <location>
        <begin position="7"/>
        <end position="26"/>
    </location>
</feature>
<dbReference type="Proteomes" id="UP001497416">
    <property type="component" value="Unassembled WGS sequence"/>
</dbReference>
<comment type="caution">
    <text evidence="2">The sequence shown here is derived from an EMBL/GenBank/DDBJ whole genome shotgun (WGS) entry which is preliminary data.</text>
</comment>
<dbReference type="EMBL" id="CAXIXY010000006">
    <property type="protein sequence ID" value="CAL2092188.1"/>
    <property type="molecule type" value="Genomic_DNA"/>
</dbReference>
<name>A0ABP1ET30_9FLAO</name>
<evidence type="ECO:0000256" key="1">
    <source>
        <dbReference type="SAM" id="Phobius"/>
    </source>
</evidence>
<sequence length="237" mass="28438">MKKFVKIVIGIFTFLSILIIIDFYIYRGYFYQEFCGSSFVSYEDRKVVDSENLRLNIRKSDSSFHINFKNKSLRPYFVMTYRWDINFPVNDSIFFLHSRSKTYYPMLKTEYDYGMDCGTGIGYFSINPLENFKQEIGYHKLIKEHLVYDHRKTSDNDTINDLFYNKPLIISKDDESPYLIDRDDLTEKDSLSLRLYIPVFNYNYGKLIYVKSNKIKVSFLDIIKNQIEVQQEEFKNF</sequence>
<proteinExistence type="predicted"/>
<dbReference type="RefSeq" id="WP_348713301.1">
    <property type="nucleotide sequence ID" value="NZ_CAXIXY010000006.1"/>
</dbReference>
<protein>
    <recommendedName>
        <fullName evidence="4">DUF3298 domain-containing protein</fullName>
    </recommendedName>
</protein>